<dbReference type="HOGENOM" id="CLU_850961_0_0_1"/>
<organism evidence="1 2">
    <name type="scientific">Oryza rufipogon</name>
    <name type="common">Brownbeard rice</name>
    <name type="synonym">Asian wild rice</name>
    <dbReference type="NCBI Taxonomy" id="4529"/>
    <lineage>
        <taxon>Eukaryota</taxon>
        <taxon>Viridiplantae</taxon>
        <taxon>Streptophyta</taxon>
        <taxon>Embryophyta</taxon>
        <taxon>Tracheophyta</taxon>
        <taxon>Spermatophyta</taxon>
        <taxon>Magnoliopsida</taxon>
        <taxon>Liliopsida</taxon>
        <taxon>Poales</taxon>
        <taxon>Poaceae</taxon>
        <taxon>BOP clade</taxon>
        <taxon>Oryzoideae</taxon>
        <taxon>Oryzeae</taxon>
        <taxon>Oryzinae</taxon>
        <taxon>Oryza</taxon>
    </lineage>
</organism>
<name>A0A0E0RAQ7_ORYRU</name>
<reference evidence="1" key="2">
    <citation type="submission" date="2015-06" db="UniProtKB">
        <authorList>
            <consortium name="EnsemblPlants"/>
        </authorList>
    </citation>
    <scope>IDENTIFICATION</scope>
</reference>
<dbReference type="AlphaFoldDB" id="A0A0E0RAQ7"/>
<sequence length="370" mass="40221">MDRQPPHLVAWKRCLPVATNYSDEILITRFGDNVLKDHVMNLTALHLPIAAVVDRPNQVPANEFIEVVFCNFLCRLPMFLSNEPFSNPSSYQSFPANIAALWKCTQVEQTCLKVRWQIFVAVLISELLLEGFNSPFLNSVKSILRSADLLLMELADKASQNCWEMKLLRREHERSGIKLISKLAPGERSWMVSGSAGVVVAATISVCWEVLHPVPGAPLADMLRPDLEVADVGGDAAALVQRGEQVPRPLEGDNCAGPAGLAAEAVADVVDAVLDVVGDLAHLLHPVLTLLVVGDVPLEPAEEGLHAGELVVDVLDVVADAGDEGVLLRQEGAQLVDERLHGAARRADDQIHNQLSFHGFSDSPTPQFSL</sequence>
<dbReference type="EnsemblPlants" id="ORUFI11G20730.1">
    <property type="protein sequence ID" value="ORUFI11G20730.1"/>
    <property type="gene ID" value="ORUFI11G20730"/>
</dbReference>
<accession>A0A0E0RAQ7</accession>
<keyword evidence="2" id="KW-1185">Reference proteome</keyword>
<evidence type="ECO:0000313" key="2">
    <source>
        <dbReference type="Proteomes" id="UP000008022"/>
    </source>
</evidence>
<evidence type="ECO:0000313" key="1">
    <source>
        <dbReference type="EnsemblPlants" id="ORUFI11G20730.1"/>
    </source>
</evidence>
<reference evidence="2" key="1">
    <citation type="submission" date="2013-06" db="EMBL/GenBank/DDBJ databases">
        <authorList>
            <person name="Zhao Q."/>
        </authorList>
    </citation>
    <scope>NUCLEOTIDE SEQUENCE</scope>
    <source>
        <strain evidence="2">cv. W1943</strain>
    </source>
</reference>
<dbReference type="eggNOG" id="ENOG502R5B3">
    <property type="taxonomic scope" value="Eukaryota"/>
</dbReference>
<protein>
    <submittedName>
        <fullName evidence="1">Uncharacterized protein</fullName>
    </submittedName>
</protein>
<dbReference type="Proteomes" id="UP000008022">
    <property type="component" value="Unassembled WGS sequence"/>
</dbReference>
<proteinExistence type="predicted"/>
<dbReference type="Gramene" id="ORUFI11G20730.1">
    <property type="protein sequence ID" value="ORUFI11G20730.1"/>
    <property type="gene ID" value="ORUFI11G20730"/>
</dbReference>